<dbReference type="EMBL" id="RQTK01000924">
    <property type="protein sequence ID" value="RUS73554.1"/>
    <property type="molecule type" value="Genomic_DNA"/>
</dbReference>
<reference evidence="2 3" key="1">
    <citation type="submission" date="2019-01" db="EMBL/GenBank/DDBJ databases">
        <title>A draft genome assembly of the solar-powered sea slug Elysia chlorotica.</title>
        <authorList>
            <person name="Cai H."/>
            <person name="Li Q."/>
            <person name="Fang X."/>
            <person name="Li J."/>
            <person name="Curtis N.E."/>
            <person name="Altenburger A."/>
            <person name="Shibata T."/>
            <person name="Feng M."/>
            <person name="Maeda T."/>
            <person name="Schwartz J.A."/>
            <person name="Shigenobu S."/>
            <person name="Lundholm N."/>
            <person name="Nishiyama T."/>
            <person name="Yang H."/>
            <person name="Hasebe M."/>
            <person name="Li S."/>
            <person name="Pierce S.K."/>
            <person name="Wang J."/>
        </authorList>
    </citation>
    <scope>NUCLEOTIDE SEQUENCE [LARGE SCALE GENOMIC DNA]</scope>
    <source>
        <strain evidence="2">EC2010</strain>
        <tissue evidence="2">Whole organism of an adult</tissue>
    </source>
</reference>
<organism evidence="2 3">
    <name type="scientific">Elysia chlorotica</name>
    <name type="common">Eastern emerald elysia</name>
    <name type="synonym">Sea slug</name>
    <dbReference type="NCBI Taxonomy" id="188477"/>
    <lineage>
        <taxon>Eukaryota</taxon>
        <taxon>Metazoa</taxon>
        <taxon>Spiralia</taxon>
        <taxon>Lophotrochozoa</taxon>
        <taxon>Mollusca</taxon>
        <taxon>Gastropoda</taxon>
        <taxon>Heterobranchia</taxon>
        <taxon>Euthyneura</taxon>
        <taxon>Panpulmonata</taxon>
        <taxon>Sacoglossa</taxon>
        <taxon>Placobranchoidea</taxon>
        <taxon>Plakobranchidae</taxon>
        <taxon>Elysia</taxon>
    </lineage>
</organism>
<evidence type="ECO:0000313" key="3">
    <source>
        <dbReference type="Proteomes" id="UP000271974"/>
    </source>
</evidence>
<keyword evidence="3" id="KW-1185">Reference proteome</keyword>
<evidence type="ECO:0000313" key="2">
    <source>
        <dbReference type="EMBL" id="RUS73554.1"/>
    </source>
</evidence>
<gene>
    <name evidence="2" type="ORF">EGW08_018682</name>
</gene>
<evidence type="ECO:0000256" key="1">
    <source>
        <dbReference type="SAM" id="MobiDB-lite"/>
    </source>
</evidence>
<feature type="region of interest" description="Disordered" evidence="1">
    <location>
        <begin position="76"/>
        <end position="98"/>
    </location>
</feature>
<dbReference type="OrthoDB" id="10641480at2759"/>
<feature type="region of interest" description="Disordered" evidence="1">
    <location>
        <begin position="20"/>
        <end position="57"/>
    </location>
</feature>
<comment type="caution">
    <text evidence="2">The sequence shown here is derived from an EMBL/GenBank/DDBJ whole genome shotgun (WGS) entry which is preliminary data.</text>
</comment>
<proteinExistence type="predicted"/>
<protein>
    <submittedName>
        <fullName evidence="2">Uncharacterized protein</fullName>
    </submittedName>
</protein>
<accession>A0A3S1B6X7</accession>
<name>A0A3S1B6X7_ELYCH</name>
<dbReference type="Proteomes" id="UP000271974">
    <property type="component" value="Unassembled WGS sequence"/>
</dbReference>
<dbReference type="AlphaFoldDB" id="A0A3S1B6X7"/>
<sequence>MHASTYMSLKKRGDYLVSLRGPVETKEGEWGGGGGGGGGRDDLDSGGGGGGDGTDEYLQPCNFGKFGTFEITRKYQGQRPWSSAEGRGGGGSLPPLHGQVQWVGGTLSMADAKVRSVSESIPQSQNRYWSSSGSGFDQTVPRQVPVPVPRPGQGQVQGQGQASVGPARCGIREERAEASEDRAGGEGGSGQAATMMRGGGEGGVQGGMDDDIMYDSVGEAVTAMEREGKEDLLHACMAQAEYDKKGAL</sequence>